<keyword evidence="1" id="KW-0472">Membrane</keyword>
<feature type="transmembrane region" description="Helical" evidence="1">
    <location>
        <begin position="131"/>
        <end position="151"/>
    </location>
</feature>
<sequence length="229" mass="25561">MAALPTIQELLGGHVIGTISALVLYGIFLAQTYVYAMNCGNDPLYLKLCVMCMAYAIDDFGNPLGISHIIWSVSLSFVTYRKSQVMAFRSFGASVICQILIFVIVQSLYIRRIYILSDGNRVLTLTLPRKLLTLFVLLVDAFTSAGLLFTYDLWAVFRVSRDFYSVVGGLALASLLDLVIAITLIYYLWRNKTGFRRTDSIVHVLMAYCVNSGLLTMYGIPSLSPISQY</sequence>
<accession>A0A4S4MSZ6</accession>
<dbReference type="AlphaFoldDB" id="A0A4S4MSZ6"/>
<proteinExistence type="predicted"/>
<gene>
    <name evidence="3" type="ORF">EUX98_g5696</name>
</gene>
<dbReference type="Pfam" id="PF20152">
    <property type="entry name" value="DUF6534"/>
    <property type="match status" value="1"/>
</dbReference>
<feature type="domain" description="DUF6534" evidence="2">
    <location>
        <begin position="174"/>
        <end position="217"/>
    </location>
</feature>
<evidence type="ECO:0000313" key="4">
    <source>
        <dbReference type="Proteomes" id="UP000308730"/>
    </source>
</evidence>
<feature type="transmembrane region" description="Helical" evidence="1">
    <location>
        <begin position="91"/>
        <end position="110"/>
    </location>
</feature>
<keyword evidence="1" id="KW-1133">Transmembrane helix</keyword>
<dbReference type="EMBL" id="SGPM01000176">
    <property type="protein sequence ID" value="THH28478.1"/>
    <property type="molecule type" value="Genomic_DNA"/>
</dbReference>
<feature type="transmembrane region" description="Helical" evidence="1">
    <location>
        <begin position="163"/>
        <end position="189"/>
    </location>
</feature>
<protein>
    <recommendedName>
        <fullName evidence="2">DUF6534 domain-containing protein</fullName>
    </recommendedName>
</protein>
<dbReference type="PANTHER" id="PTHR40465:SF1">
    <property type="entry name" value="DUF6534 DOMAIN-CONTAINING PROTEIN"/>
    <property type="match status" value="1"/>
</dbReference>
<keyword evidence="1" id="KW-0812">Transmembrane</keyword>
<name>A0A4S4MSZ6_9APHY</name>
<evidence type="ECO:0000313" key="3">
    <source>
        <dbReference type="EMBL" id="THH28478.1"/>
    </source>
</evidence>
<organism evidence="3 4">
    <name type="scientific">Antrodiella citrinella</name>
    <dbReference type="NCBI Taxonomy" id="2447956"/>
    <lineage>
        <taxon>Eukaryota</taxon>
        <taxon>Fungi</taxon>
        <taxon>Dikarya</taxon>
        <taxon>Basidiomycota</taxon>
        <taxon>Agaricomycotina</taxon>
        <taxon>Agaricomycetes</taxon>
        <taxon>Polyporales</taxon>
        <taxon>Steccherinaceae</taxon>
        <taxon>Antrodiella</taxon>
    </lineage>
</organism>
<dbReference type="Proteomes" id="UP000308730">
    <property type="component" value="Unassembled WGS sequence"/>
</dbReference>
<comment type="caution">
    <text evidence="3">The sequence shown here is derived from an EMBL/GenBank/DDBJ whole genome shotgun (WGS) entry which is preliminary data.</text>
</comment>
<evidence type="ECO:0000259" key="2">
    <source>
        <dbReference type="Pfam" id="PF20152"/>
    </source>
</evidence>
<evidence type="ECO:0000256" key="1">
    <source>
        <dbReference type="SAM" id="Phobius"/>
    </source>
</evidence>
<keyword evidence="4" id="KW-1185">Reference proteome</keyword>
<dbReference type="InterPro" id="IPR045339">
    <property type="entry name" value="DUF6534"/>
</dbReference>
<reference evidence="3 4" key="1">
    <citation type="submission" date="2019-02" db="EMBL/GenBank/DDBJ databases">
        <title>Genome sequencing of the rare red list fungi Antrodiella citrinella (Flaviporus citrinellus).</title>
        <authorList>
            <person name="Buettner E."/>
            <person name="Kellner H."/>
        </authorList>
    </citation>
    <scope>NUCLEOTIDE SEQUENCE [LARGE SCALE GENOMIC DNA]</scope>
    <source>
        <strain evidence="3 4">DSM 108506</strain>
    </source>
</reference>
<dbReference type="PANTHER" id="PTHR40465">
    <property type="entry name" value="CHROMOSOME 1, WHOLE GENOME SHOTGUN SEQUENCE"/>
    <property type="match status" value="1"/>
</dbReference>
<dbReference type="OrthoDB" id="3270417at2759"/>
<feature type="transmembrane region" description="Helical" evidence="1">
    <location>
        <begin position="201"/>
        <end position="220"/>
    </location>
</feature>
<feature type="transmembrane region" description="Helical" evidence="1">
    <location>
        <begin position="15"/>
        <end position="36"/>
    </location>
</feature>